<dbReference type="AlphaFoldDB" id="A0A382KUH5"/>
<dbReference type="EMBL" id="UINC01082446">
    <property type="protein sequence ID" value="SVC27215.1"/>
    <property type="molecule type" value="Genomic_DNA"/>
</dbReference>
<sequence>MAALGNDGDGAALWVGPVGVEVNAEVLKNGSSQVAGANAAASDVIAFAVGAADDAAVVESTAGHDHGHHPR</sequence>
<gene>
    <name evidence="1" type="ORF">METZ01_LOCUS280069</name>
</gene>
<organism evidence="1">
    <name type="scientific">marine metagenome</name>
    <dbReference type="NCBI Taxonomy" id="408172"/>
    <lineage>
        <taxon>unclassified sequences</taxon>
        <taxon>metagenomes</taxon>
        <taxon>ecological metagenomes</taxon>
    </lineage>
</organism>
<accession>A0A382KUH5</accession>
<name>A0A382KUH5_9ZZZZ</name>
<reference evidence="1" key="1">
    <citation type="submission" date="2018-05" db="EMBL/GenBank/DDBJ databases">
        <authorList>
            <person name="Lanie J.A."/>
            <person name="Ng W.-L."/>
            <person name="Kazmierczak K.M."/>
            <person name="Andrzejewski T.M."/>
            <person name="Davidsen T.M."/>
            <person name="Wayne K.J."/>
            <person name="Tettelin H."/>
            <person name="Glass J.I."/>
            <person name="Rusch D."/>
            <person name="Podicherti R."/>
            <person name="Tsui H.-C.T."/>
            <person name="Winkler M.E."/>
        </authorList>
    </citation>
    <scope>NUCLEOTIDE SEQUENCE</scope>
</reference>
<evidence type="ECO:0000313" key="1">
    <source>
        <dbReference type="EMBL" id="SVC27215.1"/>
    </source>
</evidence>
<feature type="non-terminal residue" evidence="1">
    <location>
        <position position="71"/>
    </location>
</feature>
<protein>
    <submittedName>
        <fullName evidence="1">Uncharacterized protein</fullName>
    </submittedName>
</protein>
<proteinExistence type="predicted"/>